<evidence type="ECO:0000259" key="4">
    <source>
        <dbReference type="PROSITE" id="PS51084"/>
    </source>
</evidence>
<evidence type="ECO:0000256" key="3">
    <source>
        <dbReference type="PROSITE-ProRule" id="PRU00464"/>
    </source>
</evidence>
<dbReference type="PANTHER" id="PTHR46648:SF1">
    <property type="entry name" value="ADENOSINE 5'-MONOPHOSPHORAMIDASE HNT1"/>
    <property type="match status" value="1"/>
</dbReference>
<proteinExistence type="predicted"/>
<dbReference type="Gene3D" id="3.30.428.10">
    <property type="entry name" value="HIT-like"/>
    <property type="match status" value="1"/>
</dbReference>
<gene>
    <name evidence="5" type="ORF">HGA15_31220</name>
</gene>
<name>A0A846YN96_9NOCA</name>
<dbReference type="PROSITE" id="PS51084">
    <property type="entry name" value="HIT_2"/>
    <property type="match status" value="1"/>
</dbReference>
<evidence type="ECO:0000256" key="2">
    <source>
        <dbReference type="PIRSR" id="PIRSR601310-3"/>
    </source>
</evidence>
<protein>
    <submittedName>
        <fullName evidence="5">HIT family protein</fullName>
    </submittedName>
</protein>
<dbReference type="InterPro" id="IPR036265">
    <property type="entry name" value="HIT-like_sf"/>
</dbReference>
<dbReference type="GO" id="GO:0003824">
    <property type="term" value="F:catalytic activity"/>
    <property type="evidence" value="ECO:0007669"/>
    <property type="project" value="InterPro"/>
</dbReference>
<dbReference type="AlphaFoldDB" id="A0A846YN96"/>
<dbReference type="Pfam" id="PF01230">
    <property type="entry name" value="HIT"/>
    <property type="match status" value="1"/>
</dbReference>
<reference evidence="5 6" key="1">
    <citation type="submission" date="2020-04" db="EMBL/GenBank/DDBJ databases">
        <title>MicrobeNet Type strains.</title>
        <authorList>
            <person name="Nicholson A.C."/>
        </authorList>
    </citation>
    <scope>NUCLEOTIDE SEQUENCE [LARGE SCALE GENOMIC DNA]</scope>
    <source>
        <strain evidence="5 6">JCM 3332</strain>
    </source>
</reference>
<dbReference type="GO" id="GO:0009117">
    <property type="term" value="P:nucleotide metabolic process"/>
    <property type="evidence" value="ECO:0007669"/>
    <property type="project" value="TreeGrafter"/>
</dbReference>
<evidence type="ECO:0000313" key="5">
    <source>
        <dbReference type="EMBL" id="NKY60535.1"/>
    </source>
</evidence>
<keyword evidence="6" id="KW-1185">Reference proteome</keyword>
<dbReference type="InterPro" id="IPR001310">
    <property type="entry name" value="Histidine_triad_HIT"/>
</dbReference>
<feature type="active site" description="Tele-AMP-histidine intermediate" evidence="1">
    <location>
        <position position="109"/>
    </location>
</feature>
<comment type="caution">
    <text evidence="5">The sequence shown here is derived from an EMBL/GenBank/DDBJ whole genome shotgun (WGS) entry which is preliminary data.</text>
</comment>
<dbReference type="RefSeq" id="WP_084493200.1">
    <property type="nucleotide sequence ID" value="NZ_JAAXOT010000024.1"/>
</dbReference>
<evidence type="ECO:0000256" key="1">
    <source>
        <dbReference type="PIRSR" id="PIRSR601310-1"/>
    </source>
</evidence>
<evidence type="ECO:0000313" key="6">
    <source>
        <dbReference type="Proteomes" id="UP000570678"/>
    </source>
</evidence>
<dbReference type="Proteomes" id="UP000570678">
    <property type="component" value="Unassembled WGS sequence"/>
</dbReference>
<dbReference type="InterPro" id="IPR011146">
    <property type="entry name" value="HIT-like"/>
</dbReference>
<dbReference type="EMBL" id="JAAXOT010000024">
    <property type="protein sequence ID" value="NKY60535.1"/>
    <property type="molecule type" value="Genomic_DNA"/>
</dbReference>
<accession>A0A846YN96</accession>
<dbReference type="SUPFAM" id="SSF54197">
    <property type="entry name" value="HIT-like"/>
    <property type="match status" value="1"/>
</dbReference>
<feature type="short sequence motif" description="Histidine triad motif" evidence="2 3">
    <location>
        <begin position="107"/>
        <end position="111"/>
    </location>
</feature>
<organism evidence="5 6">
    <name type="scientific">Nocardia flavorosea</name>
    <dbReference type="NCBI Taxonomy" id="53429"/>
    <lineage>
        <taxon>Bacteria</taxon>
        <taxon>Bacillati</taxon>
        <taxon>Actinomycetota</taxon>
        <taxon>Actinomycetes</taxon>
        <taxon>Mycobacteriales</taxon>
        <taxon>Nocardiaceae</taxon>
        <taxon>Nocardia</taxon>
    </lineage>
</organism>
<feature type="domain" description="HIT" evidence="4">
    <location>
        <begin position="15"/>
        <end position="123"/>
    </location>
</feature>
<dbReference type="PANTHER" id="PTHR46648">
    <property type="entry name" value="HIT FAMILY PROTEIN 1"/>
    <property type="match status" value="1"/>
</dbReference>
<sequence length="159" mass="17508">MAEYSLEVPQSDSCAFCDYLSGARPFTILCRCDQVAVLVTREQRGVGHVLVVPTRHAPTLLELNQTERHRLIDAVSVVAHAIDEVYERPGIAVWQNNGRPAHQAIPHVHFHVAGTLPGGGTNFGDVSELSIEETDKIADRLRKASREIIDAGGYRLQSE</sequence>